<reference evidence="1" key="1">
    <citation type="submission" date="2014-05" db="EMBL/GenBank/DDBJ databases">
        <authorList>
            <person name="Chronopoulou M."/>
        </authorList>
    </citation>
    <scope>NUCLEOTIDE SEQUENCE</scope>
    <source>
        <tissue evidence="1">Whole organism</tissue>
    </source>
</reference>
<evidence type="ECO:0000313" key="1">
    <source>
        <dbReference type="EMBL" id="CDW44197.1"/>
    </source>
</evidence>
<dbReference type="EMBL" id="HACA01026836">
    <property type="protein sequence ID" value="CDW44197.1"/>
    <property type="molecule type" value="Transcribed_RNA"/>
</dbReference>
<organism evidence="1">
    <name type="scientific">Lepeophtheirus salmonis</name>
    <name type="common">Salmon louse</name>
    <name type="synonym">Caligus salmonis</name>
    <dbReference type="NCBI Taxonomy" id="72036"/>
    <lineage>
        <taxon>Eukaryota</taxon>
        <taxon>Metazoa</taxon>
        <taxon>Ecdysozoa</taxon>
        <taxon>Arthropoda</taxon>
        <taxon>Crustacea</taxon>
        <taxon>Multicrustacea</taxon>
        <taxon>Hexanauplia</taxon>
        <taxon>Copepoda</taxon>
        <taxon>Siphonostomatoida</taxon>
        <taxon>Caligidae</taxon>
        <taxon>Lepeophtheirus</taxon>
    </lineage>
</organism>
<name>A0A0K2V207_LEPSM</name>
<accession>A0A0K2V207</accession>
<sequence>MSENVLCIFIL</sequence>
<protein>
    <submittedName>
        <fullName evidence="1">Uncharacterized protein</fullName>
    </submittedName>
</protein>
<proteinExistence type="predicted"/>